<feature type="transmembrane region" description="Helical" evidence="9">
    <location>
        <begin position="454"/>
        <end position="474"/>
    </location>
</feature>
<feature type="transmembrane region" description="Helical" evidence="9">
    <location>
        <begin position="184"/>
        <end position="206"/>
    </location>
</feature>
<feature type="transmembrane region" description="Helical" evidence="9">
    <location>
        <begin position="430"/>
        <end position="448"/>
    </location>
</feature>
<keyword evidence="6" id="KW-0029">Amino-acid transport</keyword>
<dbReference type="Pfam" id="PF00324">
    <property type="entry name" value="AA_permease"/>
    <property type="match status" value="1"/>
</dbReference>
<organism evidence="11 12">
    <name type="scientific">Starmerella bacillaris</name>
    <name type="common">Yeast</name>
    <name type="synonym">Candida zemplinina</name>
    <dbReference type="NCBI Taxonomy" id="1247836"/>
    <lineage>
        <taxon>Eukaryota</taxon>
        <taxon>Fungi</taxon>
        <taxon>Dikarya</taxon>
        <taxon>Ascomycota</taxon>
        <taxon>Saccharomycotina</taxon>
        <taxon>Dipodascomycetes</taxon>
        <taxon>Dipodascales</taxon>
        <taxon>Trichomonascaceae</taxon>
        <taxon>Starmerella</taxon>
    </lineage>
</organism>
<dbReference type="NCBIfam" id="TIGR00913">
    <property type="entry name" value="2A0310"/>
    <property type="match status" value="1"/>
</dbReference>
<keyword evidence="7 9" id="KW-1133">Transmembrane helix</keyword>
<dbReference type="PROSITE" id="PS00218">
    <property type="entry name" value="AMINO_ACID_PERMEASE_1"/>
    <property type="match status" value="1"/>
</dbReference>
<proteinExistence type="inferred from homology"/>
<dbReference type="InterPro" id="IPR004841">
    <property type="entry name" value="AA-permease/SLC12A_dom"/>
</dbReference>
<dbReference type="Proteomes" id="UP001362899">
    <property type="component" value="Unassembled WGS sequence"/>
</dbReference>
<dbReference type="InterPro" id="IPR050524">
    <property type="entry name" value="APC_YAT"/>
</dbReference>
<protein>
    <submittedName>
        <fullName evidence="11">Amino acid permease</fullName>
    </submittedName>
</protein>
<evidence type="ECO:0000256" key="7">
    <source>
        <dbReference type="ARBA" id="ARBA00022989"/>
    </source>
</evidence>
<accession>A0AAV5RRC1</accession>
<comment type="caution">
    <text evidence="11">The sequence shown here is derived from an EMBL/GenBank/DDBJ whole genome shotgun (WGS) entry which is preliminary data.</text>
</comment>
<keyword evidence="5 9" id="KW-0812">Transmembrane</keyword>
<feature type="transmembrane region" description="Helical" evidence="9">
    <location>
        <begin position="249"/>
        <end position="271"/>
    </location>
</feature>
<evidence type="ECO:0000256" key="6">
    <source>
        <dbReference type="ARBA" id="ARBA00022970"/>
    </source>
</evidence>
<feature type="transmembrane region" description="Helical" evidence="9">
    <location>
        <begin position="537"/>
        <end position="558"/>
    </location>
</feature>
<gene>
    <name evidence="11" type="ORF">DASB73_040370</name>
</gene>
<dbReference type="GO" id="GO:0005886">
    <property type="term" value="C:plasma membrane"/>
    <property type="evidence" value="ECO:0007669"/>
    <property type="project" value="UniProtKB-SubCell"/>
</dbReference>
<evidence type="ECO:0000256" key="3">
    <source>
        <dbReference type="ARBA" id="ARBA00022448"/>
    </source>
</evidence>
<keyword evidence="8 9" id="KW-0472">Membrane</keyword>
<dbReference type="AlphaFoldDB" id="A0AAV5RRC1"/>
<feature type="domain" description="Amino acid permease/ SLC12A" evidence="10">
    <location>
        <begin position="104"/>
        <end position="564"/>
    </location>
</feature>
<evidence type="ECO:0000313" key="12">
    <source>
        <dbReference type="Proteomes" id="UP001362899"/>
    </source>
</evidence>
<dbReference type="Gene3D" id="1.20.1740.10">
    <property type="entry name" value="Amino acid/polyamine transporter I"/>
    <property type="match status" value="1"/>
</dbReference>
<comment type="similarity">
    <text evidence="2">Belongs to the amino acid-polyamine-organocation (APC) superfamily. YAT (TC 2.A.3.10) family.</text>
</comment>
<reference evidence="11 12" key="1">
    <citation type="journal article" date="2023" name="Elife">
        <title>Identification of key yeast species and microbe-microbe interactions impacting larval growth of Drosophila in the wild.</title>
        <authorList>
            <person name="Mure A."/>
            <person name="Sugiura Y."/>
            <person name="Maeda R."/>
            <person name="Honda K."/>
            <person name="Sakurai N."/>
            <person name="Takahashi Y."/>
            <person name="Watada M."/>
            <person name="Katoh T."/>
            <person name="Gotoh A."/>
            <person name="Gotoh Y."/>
            <person name="Taniguchi I."/>
            <person name="Nakamura K."/>
            <person name="Hayashi T."/>
            <person name="Katayama T."/>
            <person name="Uemura T."/>
            <person name="Hattori Y."/>
        </authorList>
    </citation>
    <scope>NUCLEOTIDE SEQUENCE [LARGE SCALE GENOMIC DNA]</scope>
    <source>
        <strain evidence="11 12">SB-73</strain>
    </source>
</reference>
<keyword evidence="3" id="KW-0813">Transport</keyword>
<dbReference type="PIRSF" id="PIRSF006060">
    <property type="entry name" value="AA_transporter"/>
    <property type="match status" value="1"/>
</dbReference>
<evidence type="ECO:0000313" key="11">
    <source>
        <dbReference type="EMBL" id="GMM53074.1"/>
    </source>
</evidence>
<feature type="transmembrane region" description="Helical" evidence="9">
    <location>
        <begin position="495"/>
        <end position="525"/>
    </location>
</feature>
<dbReference type="GO" id="GO:0015171">
    <property type="term" value="F:amino acid transmembrane transporter activity"/>
    <property type="evidence" value="ECO:0007669"/>
    <property type="project" value="TreeGrafter"/>
</dbReference>
<dbReference type="InterPro" id="IPR004762">
    <property type="entry name" value="Amino_acid_permease_fungi"/>
</dbReference>
<feature type="transmembrane region" description="Helical" evidence="9">
    <location>
        <begin position="218"/>
        <end position="237"/>
    </location>
</feature>
<sequence>MYIYRAVATNLETTPPTIKYNMDPEKALGNNPDYSKNQEVGSIVTVSEPSVDGPPSRGFWGDFVDGFKRADLDGIDTENMTDAEVQAYLMSRAPLKRTLNSLQISLIAIGGSIGSGLFIGSGSSFATGGPAGVVIGFGVIGIMIFCTMHAVGELATRFPVQGAFAQYSTRFLDKSWGFAMGWNYILQWVVTFPLELIACAITLSYWDGDDNGATRVNKAAWVSLFYAFCVILNLFGAKGYGWGESVLSIIKVCAVIGFCIFGVVIDCGGGPHGGYIGGRYWHHPGAFADGAKGVFTVLVNAAFAFSGTELAGLAAAETANPQKALPKAVKQVFWRVVLFYIVSLAIVGCLVPYTNPNLGAGSDGRYSPFVIAIESAGVSGLPSVFNVVICLSVLSVGNSCIYAASRTIAAMAAQGFAPRFCSYIDRQGRPLVGIAIVSIFGLLCFLAATPKYGIVFDWMLAISGLSSIFTWGSINLCHIRFRMAMKKQGRSLDELAFKAGAGVYGSILGFGINIAIIGLQFWVALWPEGVSPNANDFFQAYLSVPVVICFYIVAKIYFRDWSLFIRSSDMDLDMGTRDIDIEVVKQMNLEEQERVRSKGWLYRMYYFWC</sequence>
<comment type="subcellular location">
    <subcellularLocation>
        <location evidence="1">Cell membrane</location>
        <topology evidence="1">Multi-pass membrane protein</topology>
    </subcellularLocation>
</comment>
<dbReference type="InterPro" id="IPR004840">
    <property type="entry name" value="Amino_acid_permease_CS"/>
</dbReference>
<evidence type="ECO:0000256" key="1">
    <source>
        <dbReference type="ARBA" id="ARBA00004651"/>
    </source>
</evidence>
<dbReference type="FunFam" id="1.20.1740.10:FF:000017">
    <property type="entry name" value="Amino acid permease"/>
    <property type="match status" value="1"/>
</dbReference>
<dbReference type="PANTHER" id="PTHR43341:SF1">
    <property type="entry name" value="GENERAL AMINO-ACID PERMEASE GAP1"/>
    <property type="match status" value="1"/>
</dbReference>
<keyword evidence="4" id="KW-1003">Cell membrane</keyword>
<evidence type="ECO:0000256" key="2">
    <source>
        <dbReference type="ARBA" id="ARBA00006983"/>
    </source>
</evidence>
<evidence type="ECO:0000259" key="10">
    <source>
        <dbReference type="Pfam" id="PF00324"/>
    </source>
</evidence>
<evidence type="ECO:0000256" key="4">
    <source>
        <dbReference type="ARBA" id="ARBA00022475"/>
    </source>
</evidence>
<evidence type="ECO:0000256" key="8">
    <source>
        <dbReference type="ARBA" id="ARBA00023136"/>
    </source>
</evidence>
<evidence type="ECO:0000256" key="9">
    <source>
        <dbReference type="SAM" id="Phobius"/>
    </source>
</evidence>
<feature type="transmembrane region" description="Helical" evidence="9">
    <location>
        <begin position="131"/>
        <end position="151"/>
    </location>
</feature>
<dbReference type="PANTHER" id="PTHR43341">
    <property type="entry name" value="AMINO ACID PERMEASE"/>
    <property type="match status" value="1"/>
</dbReference>
<keyword evidence="12" id="KW-1185">Reference proteome</keyword>
<evidence type="ECO:0000256" key="5">
    <source>
        <dbReference type="ARBA" id="ARBA00022692"/>
    </source>
</evidence>
<feature type="transmembrane region" description="Helical" evidence="9">
    <location>
        <begin position="99"/>
        <end position="119"/>
    </location>
</feature>
<dbReference type="EMBL" id="BTGC01000008">
    <property type="protein sequence ID" value="GMM53074.1"/>
    <property type="molecule type" value="Genomic_DNA"/>
</dbReference>
<name>A0AAV5RRC1_STABA</name>
<feature type="transmembrane region" description="Helical" evidence="9">
    <location>
        <begin position="332"/>
        <end position="353"/>
    </location>
</feature>
<feature type="transmembrane region" description="Helical" evidence="9">
    <location>
        <begin position="291"/>
        <end position="311"/>
    </location>
</feature>